<dbReference type="CDD" id="cd01335">
    <property type="entry name" value="Radical_SAM"/>
    <property type="match status" value="1"/>
</dbReference>
<dbReference type="InterPro" id="IPR023404">
    <property type="entry name" value="rSAM_horseshoe"/>
</dbReference>
<dbReference type="PANTHER" id="PTHR43409">
    <property type="entry name" value="ANAEROBIC MAGNESIUM-PROTOPORPHYRIN IX MONOMETHYL ESTER CYCLASE-RELATED"/>
    <property type="match status" value="1"/>
</dbReference>
<sequence length="464" mass="51346">MTNAAVLRSTTTAARTPCTGPLRVALVSFDWRRAKDPSLALGHASLSAALRHAFPRDQVAITDLTCNLANGSDDPRHVLSRLLDTDPHVAGFSTFVWNDRHVQRTIRAARGRGWRGTVVLGGPQVSYTPRGALERHYRGAFDYAVRGYGEHALVDLVRSLALNQTPGLIHGVHAFGTPDRGEQARVDLDTQPSPFEVENVLDVRATRFHRWETQRGCPFACSFCQHRDGYAGRQHVGMDRIAREAALLVEHATDLAALDPTFNAGGERPVRVLGLLHGFRGKIALQTRFEMLTPDFIRTCVALRETGTDLVLEFGVQTVVTAEARAVRRGNPRARIAHWARELHTARIPFEVSLIYGLPHQTVASFQASLDWCRSVLRPTRLMAWPLMLLRGTELHAQRGELGLVTRATSPEMLRSHGIPEGRVVADLPHVVASPSFTEAEWGEMARMAAAEVHRDESAIRIPC</sequence>
<protein>
    <submittedName>
        <fullName evidence="8">Radical SAM domain-containing protein</fullName>
    </submittedName>
</protein>
<dbReference type="InterPro" id="IPR058240">
    <property type="entry name" value="rSAM_sf"/>
</dbReference>
<dbReference type="GO" id="GO:0003824">
    <property type="term" value="F:catalytic activity"/>
    <property type="evidence" value="ECO:0007669"/>
    <property type="project" value="InterPro"/>
</dbReference>
<evidence type="ECO:0000256" key="1">
    <source>
        <dbReference type="ARBA" id="ARBA00001966"/>
    </source>
</evidence>
<dbReference type="PROSITE" id="PS51918">
    <property type="entry name" value="RADICAL_SAM"/>
    <property type="match status" value="1"/>
</dbReference>
<dbReference type="Gene3D" id="3.40.50.280">
    <property type="entry name" value="Cobalamin-binding domain"/>
    <property type="match status" value="1"/>
</dbReference>
<keyword evidence="9" id="KW-1185">Reference proteome</keyword>
<dbReference type="InterPro" id="IPR007197">
    <property type="entry name" value="rSAM"/>
</dbReference>
<dbReference type="SFLD" id="SFLDG01082">
    <property type="entry name" value="B12-binding_domain_containing"/>
    <property type="match status" value="1"/>
</dbReference>
<comment type="cofactor">
    <cofactor evidence="1">
        <name>[4Fe-4S] cluster</name>
        <dbReference type="ChEBI" id="CHEBI:49883"/>
    </cofactor>
</comment>
<dbReference type="EMBL" id="GG745328">
    <property type="protein sequence ID" value="KNE54865.1"/>
    <property type="molecule type" value="Genomic_DNA"/>
</dbReference>
<dbReference type="PANTHER" id="PTHR43409:SF16">
    <property type="entry name" value="SLR0320 PROTEIN"/>
    <property type="match status" value="1"/>
</dbReference>
<feature type="domain" description="B12-binding" evidence="6">
    <location>
        <begin position="19"/>
        <end position="167"/>
    </location>
</feature>
<keyword evidence="2" id="KW-0949">S-adenosyl-L-methionine</keyword>
<evidence type="ECO:0000256" key="4">
    <source>
        <dbReference type="ARBA" id="ARBA00023004"/>
    </source>
</evidence>
<dbReference type="OrthoDB" id="431409at2759"/>
<dbReference type="Gene3D" id="3.80.30.20">
    <property type="entry name" value="tm_1862 like domain"/>
    <property type="match status" value="1"/>
</dbReference>
<dbReference type="SMART" id="SM00729">
    <property type="entry name" value="Elp3"/>
    <property type="match status" value="1"/>
</dbReference>
<gene>
    <name evidence="8" type="ORF">AMAG_00813</name>
</gene>
<evidence type="ECO:0000259" key="6">
    <source>
        <dbReference type="PROSITE" id="PS51332"/>
    </source>
</evidence>
<reference evidence="8 9" key="1">
    <citation type="submission" date="2009-11" db="EMBL/GenBank/DDBJ databases">
        <title>Annotation of Allomyces macrogynus ATCC 38327.</title>
        <authorList>
            <consortium name="The Broad Institute Genome Sequencing Platform"/>
            <person name="Russ C."/>
            <person name="Cuomo C."/>
            <person name="Burger G."/>
            <person name="Gray M.W."/>
            <person name="Holland P.W.H."/>
            <person name="King N."/>
            <person name="Lang F.B.F."/>
            <person name="Roger A.J."/>
            <person name="Ruiz-Trillo I."/>
            <person name="Young S.K."/>
            <person name="Zeng Q."/>
            <person name="Gargeya S."/>
            <person name="Fitzgerald M."/>
            <person name="Haas B."/>
            <person name="Abouelleil A."/>
            <person name="Alvarado L."/>
            <person name="Arachchi H.M."/>
            <person name="Berlin A."/>
            <person name="Chapman S.B."/>
            <person name="Gearin G."/>
            <person name="Goldberg J."/>
            <person name="Griggs A."/>
            <person name="Gujja S."/>
            <person name="Hansen M."/>
            <person name="Heiman D."/>
            <person name="Howarth C."/>
            <person name="Larimer J."/>
            <person name="Lui A."/>
            <person name="MacDonald P.J.P."/>
            <person name="McCowen C."/>
            <person name="Montmayeur A."/>
            <person name="Murphy C."/>
            <person name="Neiman D."/>
            <person name="Pearson M."/>
            <person name="Priest M."/>
            <person name="Roberts A."/>
            <person name="Saif S."/>
            <person name="Shea T."/>
            <person name="Sisk P."/>
            <person name="Stolte C."/>
            <person name="Sykes S."/>
            <person name="Wortman J."/>
            <person name="Nusbaum C."/>
            <person name="Birren B."/>
        </authorList>
    </citation>
    <scope>NUCLEOTIDE SEQUENCE [LARGE SCALE GENOMIC DNA]</scope>
    <source>
        <strain evidence="8 9">ATCC 38327</strain>
    </source>
</reference>
<dbReference type="eggNOG" id="ENOG502SJB6">
    <property type="taxonomic scope" value="Eukaryota"/>
</dbReference>
<dbReference type="GO" id="GO:0051536">
    <property type="term" value="F:iron-sulfur cluster binding"/>
    <property type="evidence" value="ECO:0007669"/>
    <property type="project" value="UniProtKB-KW"/>
</dbReference>
<keyword evidence="4" id="KW-0408">Iron</keyword>
<dbReference type="SFLD" id="SFLDS00029">
    <property type="entry name" value="Radical_SAM"/>
    <property type="match status" value="1"/>
</dbReference>
<dbReference type="InterPro" id="IPR006158">
    <property type="entry name" value="Cobalamin-bd"/>
</dbReference>
<feature type="domain" description="Radical SAM core" evidence="7">
    <location>
        <begin position="201"/>
        <end position="429"/>
    </location>
</feature>
<evidence type="ECO:0000256" key="2">
    <source>
        <dbReference type="ARBA" id="ARBA00022691"/>
    </source>
</evidence>
<dbReference type="GO" id="GO:0005829">
    <property type="term" value="C:cytosol"/>
    <property type="evidence" value="ECO:0007669"/>
    <property type="project" value="TreeGrafter"/>
</dbReference>
<evidence type="ECO:0000259" key="7">
    <source>
        <dbReference type="PROSITE" id="PS51918"/>
    </source>
</evidence>
<dbReference type="InterPro" id="IPR006638">
    <property type="entry name" value="Elp3/MiaA/NifB-like_rSAM"/>
</dbReference>
<dbReference type="SUPFAM" id="SSF102114">
    <property type="entry name" value="Radical SAM enzymes"/>
    <property type="match status" value="1"/>
</dbReference>
<organism evidence="8 9">
    <name type="scientific">Allomyces macrogynus (strain ATCC 38327)</name>
    <name type="common">Allomyces javanicus var. macrogynus</name>
    <dbReference type="NCBI Taxonomy" id="578462"/>
    <lineage>
        <taxon>Eukaryota</taxon>
        <taxon>Fungi</taxon>
        <taxon>Fungi incertae sedis</taxon>
        <taxon>Blastocladiomycota</taxon>
        <taxon>Blastocladiomycetes</taxon>
        <taxon>Blastocladiales</taxon>
        <taxon>Blastocladiaceae</taxon>
        <taxon>Allomyces</taxon>
    </lineage>
</organism>
<dbReference type="InterPro" id="IPR051198">
    <property type="entry name" value="BchE-like"/>
</dbReference>
<keyword evidence="5" id="KW-0411">Iron-sulfur</keyword>
<dbReference type="PROSITE" id="PS51332">
    <property type="entry name" value="B12_BINDING"/>
    <property type="match status" value="1"/>
</dbReference>
<evidence type="ECO:0000256" key="3">
    <source>
        <dbReference type="ARBA" id="ARBA00022723"/>
    </source>
</evidence>
<keyword evidence="3" id="KW-0479">Metal-binding</keyword>
<dbReference type="Pfam" id="PF04055">
    <property type="entry name" value="Radical_SAM"/>
    <property type="match status" value="1"/>
</dbReference>
<dbReference type="GO" id="GO:0046872">
    <property type="term" value="F:metal ion binding"/>
    <property type="evidence" value="ECO:0007669"/>
    <property type="project" value="UniProtKB-KW"/>
</dbReference>
<dbReference type="Pfam" id="PF02310">
    <property type="entry name" value="B12-binding"/>
    <property type="match status" value="1"/>
</dbReference>
<dbReference type="GO" id="GO:0031419">
    <property type="term" value="F:cobalamin binding"/>
    <property type="evidence" value="ECO:0007669"/>
    <property type="project" value="InterPro"/>
</dbReference>
<evidence type="ECO:0000313" key="8">
    <source>
        <dbReference type="EMBL" id="KNE54865.1"/>
    </source>
</evidence>
<name>A0A0L0RXI7_ALLM3</name>
<dbReference type="VEuPathDB" id="FungiDB:AMAG_00813"/>
<evidence type="ECO:0000313" key="9">
    <source>
        <dbReference type="Proteomes" id="UP000054350"/>
    </source>
</evidence>
<accession>A0A0L0RXI7</accession>
<proteinExistence type="predicted"/>
<reference evidence="9" key="2">
    <citation type="submission" date="2009-11" db="EMBL/GenBank/DDBJ databases">
        <title>The Genome Sequence of Allomyces macrogynus strain ATCC 38327.</title>
        <authorList>
            <consortium name="The Broad Institute Genome Sequencing Platform"/>
            <person name="Russ C."/>
            <person name="Cuomo C."/>
            <person name="Shea T."/>
            <person name="Young S.K."/>
            <person name="Zeng Q."/>
            <person name="Koehrsen M."/>
            <person name="Haas B."/>
            <person name="Borodovsky M."/>
            <person name="Guigo R."/>
            <person name="Alvarado L."/>
            <person name="Berlin A."/>
            <person name="Borenstein D."/>
            <person name="Chen Z."/>
            <person name="Engels R."/>
            <person name="Freedman E."/>
            <person name="Gellesch M."/>
            <person name="Goldberg J."/>
            <person name="Griggs A."/>
            <person name="Gujja S."/>
            <person name="Heiman D."/>
            <person name="Hepburn T."/>
            <person name="Howarth C."/>
            <person name="Jen D."/>
            <person name="Larson L."/>
            <person name="Lewis B."/>
            <person name="Mehta T."/>
            <person name="Park D."/>
            <person name="Pearson M."/>
            <person name="Roberts A."/>
            <person name="Saif S."/>
            <person name="Shenoy N."/>
            <person name="Sisk P."/>
            <person name="Stolte C."/>
            <person name="Sykes S."/>
            <person name="Walk T."/>
            <person name="White J."/>
            <person name="Yandava C."/>
            <person name="Burger G."/>
            <person name="Gray M.W."/>
            <person name="Holland P.W.H."/>
            <person name="King N."/>
            <person name="Lang F.B.F."/>
            <person name="Roger A.J."/>
            <person name="Ruiz-Trillo I."/>
            <person name="Lander E."/>
            <person name="Nusbaum C."/>
        </authorList>
    </citation>
    <scope>NUCLEOTIDE SEQUENCE [LARGE SCALE GENOMIC DNA]</scope>
    <source>
        <strain evidence="9">ATCC 38327</strain>
    </source>
</reference>
<evidence type="ECO:0000256" key="5">
    <source>
        <dbReference type="ARBA" id="ARBA00023014"/>
    </source>
</evidence>
<dbReference type="Proteomes" id="UP000054350">
    <property type="component" value="Unassembled WGS sequence"/>
</dbReference>
<dbReference type="AlphaFoldDB" id="A0A0L0RXI7"/>